<evidence type="ECO:0000256" key="10">
    <source>
        <dbReference type="ARBA" id="ARBA00031323"/>
    </source>
</evidence>
<dbReference type="RefSeq" id="WP_153480315.1">
    <property type="nucleotide sequence ID" value="NZ_VDEQ01000009.1"/>
</dbReference>
<keyword evidence="5" id="KW-0963">Cytoplasm</keyword>
<comment type="subcellular location">
    <subcellularLocation>
        <location evidence="1">Cytoplasm</location>
    </subcellularLocation>
</comment>
<evidence type="ECO:0000256" key="8">
    <source>
        <dbReference type="ARBA" id="ARBA00022691"/>
    </source>
</evidence>
<dbReference type="PANTHER" id="PTHR11579:SF0">
    <property type="entry name" value="PROTEIN-L-ISOASPARTATE(D-ASPARTATE) O-METHYLTRANSFERASE"/>
    <property type="match status" value="1"/>
</dbReference>
<dbReference type="Gene3D" id="3.40.50.150">
    <property type="entry name" value="Vaccinia Virus protein VP39"/>
    <property type="match status" value="1"/>
</dbReference>
<dbReference type="SUPFAM" id="SSF53335">
    <property type="entry name" value="S-adenosyl-L-methionine-dependent methyltransferases"/>
    <property type="match status" value="1"/>
</dbReference>
<dbReference type="InterPro" id="IPR000682">
    <property type="entry name" value="PCMT"/>
</dbReference>
<evidence type="ECO:0000256" key="5">
    <source>
        <dbReference type="ARBA" id="ARBA00022490"/>
    </source>
</evidence>
<gene>
    <name evidence="12" type="ORF">FFZ77_01190</name>
</gene>
<organism evidence="12 13">
    <name type="scientific">Streptomyces katsurahamanus</name>
    <dbReference type="NCBI Taxonomy" id="2577098"/>
    <lineage>
        <taxon>Bacteria</taxon>
        <taxon>Bacillati</taxon>
        <taxon>Actinomycetota</taxon>
        <taxon>Actinomycetes</taxon>
        <taxon>Kitasatosporales</taxon>
        <taxon>Streptomycetaceae</taxon>
        <taxon>Streptomyces</taxon>
    </lineage>
</organism>
<dbReference type="EMBL" id="VDEQ01000009">
    <property type="protein sequence ID" value="MQS34282.1"/>
    <property type="molecule type" value="Genomic_DNA"/>
</dbReference>
<proteinExistence type="inferred from homology"/>
<keyword evidence="7" id="KW-0808">Transferase</keyword>
<evidence type="ECO:0000256" key="9">
    <source>
        <dbReference type="ARBA" id="ARBA00030757"/>
    </source>
</evidence>
<accession>A0ABW9NLU4</accession>
<sequence length="384" mass="42019">MVLDLTWRDLARKLADSLEESEDLRSPHWRKALEETPRHLFVPSYYLAQDGIPTPWKLVSEVDGKEWLEPIYTDRTLVTQFEGGGVELASGLRSGIPSSSSTQPSLVIRMLELLEVRETDHVLDLGTGTGYQTALIAHRLAGSQQLVSADIDPALTSAAAGTLARLGHTPQLRAVDAMAEEWGCTFDRIIASCALPRISGSLRSAVREGGRLIANLFPPLNHTLVVLDHQPNGCLEGRFHGDGGSFMTARTGTPPKAGDSKGSAYSSGTTSIPQAAFDSYHFQFLLAAHLPGAELQYGSEGSATMRRLVLPGGEWAEATYNGSKPPTWSEAGGEGVWETTERWWKWFNDHDQPTWDRFGLTITPEGSHVLWFEEPTGADLWALV</sequence>
<evidence type="ECO:0000256" key="3">
    <source>
        <dbReference type="ARBA" id="ARBA00011890"/>
    </source>
</evidence>
<reference evidence="12 13" key="1">
    <citation type="submission" date="2019-06" db="EMBL/GenBank/DDBJ databases">
        <title>Comparative genomics and metabolomics analyses of clavulanic acid producing Streptomyces species provides insight into specialized metabolism and evolution of beta-lactam biosynthetic gene clusters.</title>
        <authorList>
            <person name="Moore M.A."/>
            <person name="Cruz-Morales P."/>
            <person name="Barona Gomez F."/>
            <person name="Kapil T."/>
        </authorList>
    </citation>
    <scope>NUCLEOTIDE SEQUENCE [LARGE SCALE GENOMIC DNA]</scope>
    <source>
        <strain evidence="12 13">T-272</strain>
    </source>
</reference>
<comment type="caution">
    <text evidence="12">The sequence shown here is derived from an EMBL/GenBank/DDBJ whole genome shotgun (WGS) entry which is preliminary data.</text>
</comment>
<keyword evidence="13" id="KW-1185">Reference proteome</keyword>
<dbReference type="InterPro" id="IPR029063">
    <property type="entry name" value="SAM-dependent_MTases_sf"/>
</dbReference>
<dbReference type="Pfam" id="PF01135">
    <property type="entry name" value="PCMT"/>
    <property type="match status" value="1"/>
</dbReference>
<dbReference type="GO" id="GO:0008168">
    <property type="term" value="F:methyltransferase activity"/>
    <property type="evidence" value="ECO:0007669"/>
    <property type="project" value="UniProtKB-KW"/>
</dbReference>
<evidence type="ECO:0000256" key="7">
    <source>
        <dbReference type="ARBA" id="ARBA00022679"/>
    </source>
</evidence>
<evidence type="ECO:0000313" key="13">
    <source>
        <dbReference type="Proteomes" id="UP000460558"/>
    </source>
</evidence>
<evidence type="ECO:0000313" key="12">
    <source>
        <dbReference type="EMBL" id="MQS34282.1"/>
    </source>
</evidence>
<dbReference type="GO" id="GO:0032259">
    <property type="term" value="P:methylation"/>
    <property type="evidence" value="ECO:0007669"/>
    <property type="project" value="UniProtKB-KW"/>
</dbReference>
<dbReference type="PANTHER" id="PTHR11579">
    <property type="entry name" value="PROTEIN-L-ISOASPARTATE O-METHYLTRANSFERASE"/>
    <property type="match status" value="1"/>
</dbReference>
<dbReference type="EC" id="2.1.1.77" evidence="3"/>
<evidence type="ECO:0000256" key="11">
    <source>
        <dbReference type="ARBA" id="ARBA00031350"/>
    </source>
</evidence>
<dbReference type="CDD" id="cd02440">
    <property type="entry name" value="AdoMet_MTases"/>
    <property type="match status" value="1"/>
</dbReference>
<evidence type="ECO:0000256" key="4">
    <source>
        <dbReference type="ARBA" id="ARBA00013346"/>
    </source>
</evidence>
<comment type="similarity">
    <text evidence="2">Belongs to the methyltransferase superfamily. L-isoaspartyl/D-aspartyl protein methyltransferase family.</text>
</comment>
<evidence type="ECO:0000256" key="1">
    <source>
        <dbReference type="ARBA" id="ARBA00004496"/>
    </source>
</evidence>
<keyword evidence="8" id="KW-0949">S-adenosyl-L-methionine</keyword>
<dbReference type="Proteomes" id="UP000460558">
    <property type="component" value="Unassembled WGS sequence"/>
</dbReference>
<keyword evidence="6 12" id="KW-0489">Methyltransferase</keyword>
<name>A0ABW9NLU4_9ACTN</name>
<protein>
    <recommendedName>
        <fullName evidence="4">Protein-L-isoaspartate O-methyltransferase</fullName>
        <ecNumber evidence="3">2.1.1.77</ecNumber>
    </recommendedName>
    <alternativeName>
        <fullName evidence="11">L-isoaspartyl protein carboxyl methyltransferase</fullName>
    </alternativeName>
    <alternativeName>
        <fullName evidence="9">Protein L-isoaspartyl methyltransferase</fullName>
    </alternativeName>
    <alternativeName>
        <fullName evidence="10">Protein-beta-aspartate methyltransferase</fullName>
    </alternativeName>
</protein>
<evidence type="ECO:0000256" key="6">
    <source>
        <dbReference type="ARBA" id="ARBA00022603"/>
    </source>
</evidence>
<evidence type="ECO:0000256" key="2">
    <source>
        <dbReference type="ARBA" id="ARBA00005369"/>
    </source>
</evidence>